<gene>
    <name evidence="3" type="ORF">EFBL_0530</name>
</gene>
<dbReference type="SMART" id="SM00382">
    <property type="entry name" value="AAA"/>
    <property type="match status" value="1"/>
</dbReference>
<reference evidence="4" key="1">
    <citation type="submission" date="2017-07" db="EMBL/GenBank/DDBJ databases">
        <title>Draft genome sequence of Effusibacillus lacus strain skLN1.</title>
        <authorList>
            <person name="Watanabe M."/>
            <person name="Kojima H."/>
            <person name="Fukui M."/>
        </authorList>
    </citation>
    <scope>NUCLEOTIDE SEQUENCE [LARGE SCALE GENOMIC DNA]</scope>
    <source>
        <strain evidence="4">skLN1</strain>
    </source>
</reference>
<dbReference type="Pfam" id="PF11638">
    <property type="entry name" value="DnaA_N"/>
    <property type="match status" value="1"/>
</dbReference>
<dbReference type="Gene3D" id="3.30.300.180">
    <property type="match status" value="1"/>
</dbReference>
<proteinExistence type="inferred from homology"/>
<dbReference type="Proteomes" id="UP000217785">
    <property type="component" value="Unassembled WGS sequence"/>
</dbReference>
<dbReference type="SUPFAM" id="SSF52540">
    <property type="entry name" value="P-loop containing nucleoside triphosphate hydrolases"/>
    <property type="match status" value="1"/>
</dbReference>
<dbReference type="InterPro" id="IPR013317">
    <property type="entry name" value="DnaA_dom"/>
</dbReference>
<accession>A0A292YIH8</accession>
<dbReference type="Pfam" id="PF00308">
    <property type="entry name" value="Bac_DnaA"/>
    <property type="match status" value="1"/>
</dbReference>
<dbReference type="Gene3D" id="3.40.50.300">
    <property type="entry name" value="P-loop containing nucleotide triphosphate hydrolases"/>
    <property type="match status" value="1"/>
</dbReference>
<dbReference type="CDD" id="cd00009">
    <property type="entry name" value="AAA"/>
    <property type="match status" value="1"/>
</dbReference>
<feature type="domain" description="AAA+ ATPase" evidence="2">
    <location>
        <begin position="43"/>
        <end position="169"/>
    </location>
</feature>
<dbReference type="GO" id="GO:0006270">
    <property type="term" value="P:DNA replication initiation"/>
    <property type="evidence" value="ECO:0007669"/>
    <property type="project" value="TreeGrafter"/>
</dbReference>
<dbReference type="AlphaFoldDB" id="A0A292YIH8"/>
<name>A0A292YIH8_9BACL</name>
<dbReference type="GO" id="GO:0005886">
    <property type="term" value="C:plasma membrane"/>
    <property type="evidence" value="ECO:0007669"/>
    <property type="project" value="TreeGrafter"/>
</dbReference>
<comment type="caution">
    <text evidence="3">The sequence shown here is derived from an EMBL/GenBank/DDBJ whole genome shotgun (WGS) entry which is preliminary data.</text>
</comment>
<dbReference type="RefSeq" id="WP_096180622.1">
    <property type="nucleotide sequence ID" value="NZ_BDUF01000011.1"/>
</dbReference>
<dbReference type="PRINTS" id="PR00051">
    <property type="entry name" value="DNAA"/>
</dbReference>
<keyword evidence="4" id="KW-1185">Reference proteome</keyword>
<evidence type="ECO:0000313" key="3">
    <source>
        <dbReference type="EMBL" id="GAX88916.1"/>
    </source>
</evidence>
<dbReference type="EMBL" id="BDUF01000011">
    <property type="protein sequence ID" value="GAX88916.1"/>
    <property type="molecule type" value="Genomic_DNA"/>
</dbReference>
<evidence type="ECO:0000313" key="4">
    <source>
        <dbReference type="Proteomes" id="UP000217785"/>
    </source>
</evidence>
<comment type="similarity">
    <text evidence="1">Belongs to the DnaA family.</text>
</comment>
<evidence type="ECO:0000256" key="1">
    <source>
        <dbReference type="RuleBase" id="RU004227"/>
    </source>
</evidence>
<dbReference type="PANTHER" id="PTHR30050:SF2">
    <property type="entry name" value="CHROMOSOMAL REPLICATION INITIATOR PROTEIN DNAA"/>
    <property type="match status" value="1"/>
</dbReference>
<dbReference type="GO" id="GO:0003688">
    <property type="term" value="F:DNA replication origin binding"/>
    <property type="evidence" value="ECO:0007669"/>
    <property type="project" value="TreeGrafter"/>
</dbReference>
<protein>
    <submittedName>
        <fullName evidence="3">Chromosomal replication initiation protein DnaA</fullName>
    </submittedName>
</protein>
<keyword evidence="1" id="KW-0235">DNA replication</keyword>
<evidence type="ECO:0000259" key="2">
    <source>
        <dbReference type="SMART" id="SM00382"/>
    </source>
</evidence>
<sequence>MIPVDKYTGALNPDFTFQRFIVGSENMFAHAAAMSVVNAPGKAFNPLYVYGPSGQGKTHLVQAIGNEIRAKHPELKVAYTTGDQFWNNQSREFEQFFKTIDVLLIDGFEQLTGQFQTQEMLLIGINHLLESDKQVVLTSLYPAKKLSGFDERLQSLISRGLITDILAPFQNDLAETDGQVPSDLWSRILAALKSELSPTSYETWFRDTEASLEENTLKIIVSNDFQKDWLESRYHDVISKTVQKIAGQDIDFQYLVEKKPEPYERPVNRSQPGIRFGLSDIPSTGKMEEIRELKQLFKQSLEESRKTNALLQEIRDLLLKSV</sequence>
<dbReference type="InterPro" id="IPR027417">
    <property type="entry name" value="P-loop_NTPase"/>
</dbReference>
<dbReference type="InterPro" id="IPR003593">
    <property type="entry name" value="AAA+_ATPase"/>
</dbReference>
<organism evidence="3 4">
    <name type="scientific">Effusibacillus lacus</name>
    <dbReference type="NCBI Taxonomy" id="1348429"/>
    <lineage>
        <taxon>Bacteria</taxon>
        <taxon>Bacillati</taxon>
        <taxon>Bacillota</taxon>
        <taxon>Bacilli</taxon>
        <taxon>Bacillales</taxon>
        <taxon>Alicyclobacillaceae</taxon>
        <taxon>Effusibacillus</taxon>
    </lineage>
</organism>
<dbReference type="InterPro" id="IPR024633">
    <property type="entry name" value="DnaA_N_dom"/>
</dbReference>
<dbReference type="InterPro" id="IPR038454">
    <property type="entry name" value="DnaA_N_sf"/>
</dbReference>
<dbReference type="InterPro" id="IPR020591">
    <property type="entry name" value="Chromosome_initiator_DnaA-like"/>
</dbReference>
<dbReference type="PANTHER" id="PTHR30050">
    <property type="entry name" value="CHROMOSOMAL REPLICATION INITIATOR PROTEIN DNAA"/>
    <property type="match status" value="1"/>
</dbReference>
<dbReference type="OrthoDB" id="61127at2"/>